<keyword evidence="3" id="KW-1185">Reference proteome</keyword>
<evidence type="ECO:0000256" key="1">
    <source>
        <dbReference type="SAM" id="MobiDB-lite"/>
    </source>
</evidence>
<reference evidence="2 3" key="1">
    <citation type="journal article" date="2015" name="Stand. Genomic Sci.">
        <title>Genomic Encyclopedia of Bacterial and Archaeal Type Strains, Phase III: the genomes of soil and plant-associated and newly described type strains.</title>
        <authorList>
            <person name="Whitman W.B."/>
            <person name="Woyke T."/>
            <person name="Klenk H.P."/>
            <person name="Zhou Y."/>
            <person name="Lilburn T.G."/>
            <person name="Beck B.J."/>
            <person name="De Vos P."/>
            <person name="Vandamme P."/>
            <person name="Eisen J.A."/>
            <person name="Garrity G."/>
            <person name="Hugenholtz P."/>
            <person name="Kyrpides N.C."/>
        </authorList>
    </citation>
    <scope>NUCLEOTIDE SEQUENCE [LARGE SCALE GENOMIC DNA]</scope>
    <source>
        <strain evidence="2 3">CGMCC 1.2546</strain>
    </source>
</reference>
<organism evidence="2 3">
    <name type="scientific">Mesorhizobium tianshanense</name>
    <dbReference type="NCBI Taxonomy" id="39844"/>
    <lineage>
        <taxon>Bacteria</taxon>
        <taxon>Pseudomonadati</taxon>
        <taxon>Pseudomonadota</taxon>
        <taxon>Alphaproteobacteria</taxon>
        <taxon>Hyphomicrobiales</taxon>
        <taxon>Phyllobacteriaceae</taxon>
        <taxon>Mesorhizobium</taxon>
    </lineage>
</organism>
<dbReference type="Proteomes" id="UP000317122">
    <property type="component" value="Unassembled WGS sequence"/>
</dbReference>
<dbReference type="EMBL" id="VLKT01000010">
    <property type="protein sequence ID" value="TWI39137.1"/>
    <property type="molecule type" value="Genomic_DNA"/>
</dbReference>
<sequence length="72" mass="7476">MRSPEKRNAAPMAVGNGVDRTGASEGNQVGAIYPSFGRSATEFAVAIIAARWHLPAPTARVVVELACLGGRP</sequence>
<dbReference type="AlphaFoldDB" id="A0A562P3U6"/>
<evidence type="ECO:0000313" key="3">
    <source>
        <dbReference type="Proteomes" id="UP000317122"/>
    </source>
</evidence>
<feature type="region of interest" description="Disordered" evidence="1">
    <location>
        <begin position="1"/>
        <end position="25"/>
    </location>
</feature>
<gene>
    <name evidence="2" type="ORF">IQ26_01986</name>
</gene>
<accession>A0A562P3U6</accession>
<name>A0A562P3U6_9HYPH</name>
<evidence type="ECO:0000313" key="2">
    <source>
        <dbReference type="EMBL" id="TWI39137.1"/>
    </source>
</evidence>
<protein>
    <submittedName>
        <fullName evidence="2">Uncharacterized protein</fullName>
    </submittedName>
</protein>
<proteinExistence type="predicted"/>
<comment type="caution">
    <text evidence="2">The sequence shown here is derived from an EMBL/GenBank/DDBJ whole genome shotgun (WGS) entry which is preliminary data.</text>
</comment>